<feature type="compositionally biased region" description="Basic residues" evidence="1">
    <location>
        <begin position="1"/>
        <end position="11"/>
    </location>
</feature>
<dbReference type="Proteomes" id="UP000664991">
    <property type="component" value="Unassembled WGS sequence"/>
</dbReference>
<proteinExistence type="predicted"/>
<evidence type="ECO:0000313" key="2">
    <source>
        <dbReference type="EMBL" id="KAG5194575.1"/>
    </source>
</evidence>
<evidence type="ECO:0000256" key="1">
    <source>
        <dbReference type="SAM" id="MobiDB-lite"/>
    </source>
</evidence>
<feature type="region of interest" description="Disordered" evidence="1">
    <location>
        <begin position="1"/>
        <end position="22"/>
    </location>
</feature>
<accession>A0A836CPY6</accession>
<evidence type="ECO:0000313" key="3">
    <source>
        <dbReference type="Proteomes" id="UP000664991"/>
    </source>
</evidence>
<name>A0A836CPY6_SHEEP</name>
<protein>
    <submittedName>
        <fullName evidence="2">Uncharacterized protein</fullName>
    </submittedName>
</protein>
<comment type="caution">
    <text evidence="2">The sequence shown here is derived from an EMBL/GenBank/DDBJ whole genome shotgun (WGS) entry which is preliminary data.</text>
</comment>
<sequence length="124" mass="13753">MQQPRKQKHRKPSEQKTEAEKSRNCFKLQITEGSISAFRHPLNRPLCLEAPVPLKARELRAVGERDDSRKAALLSAASNAVIHGAGQLCITEANWASVIGSLLSRKRLLQKGLQPPVARPARSR</sequence>
<gene>
    <name evidence="2" type="ORF">JEQ12_012851</name>
</gene>
<dbReference type="EMBL" id="JAEMGP010000025">
    <property type="protein sequence ID" value="KAG5194575.1"/>
    <property type="molecule type" value="Genomic_DNA"/>
</dbReference>
<organism evidence="2 3">
    <name type="scientific">Ovis aries</name>
    <name type="common">Sheep</name>
    <dbReference type="NCBI Taxonomy" id="9940"/>
    <lineage>
        <taxon>Eukaryota</taxon>
        <taxon>Metazoa</taxon>
        <taxon>Chordata</taxon>
        <taxon>Craniata</taxon>
        <taxon>Vertebrata</taxon>
        <taxon>Euteleostomi</taxon>
        <taxon>Mammalia</taxon>
        <taxon>Eutheria</taxon>
        <taxon>Laurasiatheria</taxon>
        <taxon>Artiodactyla</taxon>
        <taxon>Ruminantia</taxon>
        <taxon>Pecora</taxon>
        <taxon>Bovidae</taxon>
        <taxon>Caprinae</taxon>
        <taxon>Ovis</taxon>
    </lineage>
</organism>
<dbReference type="AlphaFoldDB" id="A0A836CPY6"/>
<feature type="compositionally biased region" description="Basic and acidic residues" evidence="1">
    <location>
        <begin position="12"/>
        <end position="22"/>
    </location>
</feature>
<reference evidence="2 3" key="1">
    <citation type="submission" date="2020-12" db="EMBL/GenBank/DDBJ databases">
        <title>De novo assembly of Tibetan sheep genome.</title>
        <authorList>
            <person name="Li X."/>
        </authorList>
    </citation>
    <scope>NUCLEOTIDE SEQUENCE [LARGE SCALE GENOMIC DNA]</scope>
    <source>
        <tissue evidence="2">Heart</tissue>
    </source>
</reference>